<dbReference type="InParanoid" id="G4TBP5"/>
<accession>G4TBP5</accession>
<dbReference type="PANTHER" id="PTHR48182:SF2">
    <property type="entry name" value="PROTEIN SERAC1"/>
    <property type="match status" value="1"/>
</dbReference>
<evidence type="ECO:0008006" key="10">
    <source>
        <dbReference type="Google" id="ProtNLM"/>
    </source>
</evidence>
<evidence type="ECO:0000256" key="2">
    <source>
        <dbReference type="ARBA" id="ARBA00004240"/>
    </source>
</evidence>
<organism evidence="8 9">
    <name type="scientific">Serendipita indica (strain DSM 11827)</name>
    <name type="common">Root endophyte fungus</name>
    <name type="synonym">Piriformospora indica</name>
    <dbReference type="NCBI Taxonomy" id="1109443"/>
    <lineage>
        <taxon>Eukaryota</taxon>
        <taxon>Fungi</taxon>
        <taxon>Dikarya</taxon>
        <taxon>Basidiomycota</taxon>
        <taxon>Agaricomycotina</taxon>
        <taxon>Agaricomycetes</taxon>
        <taxon>Sebacinales</taxon>
        <taxon>Serendipitaceae</taxon>
        <taxon>Serendipita</taxon>
    </lineage>
</organism>
<keyword evidence="9" id="KW-1185">Reference proteome</keyword>
<reference evidence="8 9" key="1">
    <citation type="journal article" date="2011" name="PLoS Pathog.">
        <title>Endophytic Life Strategies Decoded by Genome and Transcriptome Analyses of the Mutualistic Root Symbiont Piriformospora indica.</title>
        <authorList>
            <person name="Zuccaro A."/>
            <person name="Lahrmann U."/>
            <person name="Guldener U."/>
            <person name="Langen G."/>
            <person name="Pfiffi S."/>
            <person name="Biedenkopf D."/>
            <person name="Wong P."/>
            <person name="Samans B."/>
            <person name="Grimm C."/>
            <person name="Basiewicz M."/>
            <person name="Murat C."/>
            <person name="Martin F."/>
            <person name="Kogel K.H."/>
        </authorList>
    </citation>
    <scope>NUCLEOTIDE SEQUENCE [LARGE SCALE GENOMIC DNA]</scope>
    <source>
        <strain evidence="8 9">DSM 11827</strain>
    </source>
</reference>
<dbReference type="AlphaFoldDB" id="G4TBP5"/>
<evidence type="ECO:0000256" key="4">
    <source>
        <dbReference type="ARBA" id="ARBA00022824"/>
    </source>
</evidence>
<dbReference type="InterPro" id="IPR052374">
    <property type="entry name" value="SERAC1"/>
</dbReference>
<keyword evidence="6" id="KW-0472">Membrane</keyword>
<dbReference type="EMBL" id="CAFZ01000039">
    <property type="protein sequence ID" value="CCA68763.1"/>
    <property type="molecule type" value="Genomic_DNA"/>
</dbReference>
<dbReference type="HOGENOM" id="CLU_650715_0_0_1"/>
<comment type="caution">
    <text evidence="8">The sequence shown here is derived from an EMBL/GenBank/DDBJ whole genome shotgun (WGS) entry which is preliminary data.</text>
</comment>
<dbReference type="GO" id="GO:0016020">
    <property type="term" value="C:membrane"/>
    <property type="evidence" value="ECO:0007669"/>
    <property type="project" value="UniProtKB-SubCell"/>
</dbReference>
<dbReference type="InterPro" id="IPR029058">
    <property type="entry name" value="AB_hydrolase_fold"/>
</dbReference>
<evidence type="ECO:0000256" key="5">
    <source>
        <dbReference type="ARBA" id="ARBA00023128"/>
    </source>
</evidence>
<dbReference type="SUPFAM" id="SSF53474">
    <property type="entry name" value="alpha/beta-Hydrolases"/>
    <property type="match status" value="1"/>
</dbReference>
<gene>
    <name evidence="8" type="ORF">PIIN_02625</name>
</gene>
<proteinExistence type="predicted"/>
<dbReference type="Proteomes" id="UP000007148">
    <property type="component" value="Unassembled WGS sequence"/>
</dbReference>
<keyword evidence="4" id="KW-0256">Endoplasmic reticulum</keyword>
<dbReference type="Gene3D" id="3.40.50.1820">
    <property type="entry name" value="alpha/beta hydrolase"/>
    <property type="match status" value="1"/>
</dbReference>
<evidence type="ECO:0000256" key="3">
    <source>
        <dbReference type="ARBA" id="ARBA00004370"/>
    </source>
</evidence>
<name>G4TBP5_SERID</name>
<sequence>MGCFSCLCPCWSAPSNENFELRRESLDFLELACPDDAIVAIHGLDGHRERSWTHEKDESQILWLRDLLPSDVPNARILVYGYDANTHDSTCVSTQTIYRHSESFAKALVRIRHAAPRRPLIFVAHSLGGIVLKRTIVMTHITSGTLLYPYMAYSFSELRIAARTVHLALNSNYLDEIQSDYNPVSLQVETVYFYEEYETLIGRKRIHIVPRYSAVIQGDNRARNVGLPGDHINLVKFNGKNDATYTTVLYYIEDLRDTAHKAVAQKWLQEDHLRRGSNLSRQWDQNQVSHPEGPQHNPHTTAAYPPARYDILSYEHSYAAQPNGYHGTHGVFSSPATGSGQNQNNYPYRPRNRHGFQDQPTPPAQSRSNMTSSQLAPNRTATVRSRETTGSKRMYLLALLDTVLTPFGLGTGVLRHIGPSEP</sequence>
<evidence type="ECO:0000256" key="1">
    <source>
        <dbReference type="ARBA" id="ARBA00004173"/>
    </source>
</evidence>
<evidence type="ECO:0000256" key="7">
    <source>
        <dbReference type="SAM" id="MobiDB-lite"/>
    </source>
</evidence>
<evidence type="ECO:0000256" key="6">
    <source>
        <dbReference type="ARBA" id="ARBA00023136"/>
    </source>
</evidence>
<feature type="region of interest" description="Disordered" evidence="7">
    <location>
        <begin position="284"/>
        <end position="303"/>
    </location>
</feature>
<dbReference type="GO" id="GO:0005739">
    <property type="term" value="C:mitochondrion"/>
    <property type="evidence" value="ECO:0007669"/>
    <property type="project" value="UniProtKB-SubCell"/>
</dbReference>
<dbReference type="GO" id="GO:0005783">
    <property type="term" value="C:endoplasmic reticulum"/>
    <property type="evidence" value="ECO:0007669"/>
    <property type="project" value="UniProtKB-SubCell"/>
</dbReference>
<dbReference type="OrthoDB" id="3246270at2759"/>
<evidence type="ECO:0000313" key="9">
    <source>
        <dbReference type="Proteomes" id="UP000007148"/>
    </source>
</evidence>
<protein>
    <recommendedName>
        <fullName evidence="10">DUF676 domain-containing protein</fullName>
    </recommendedName>
</protein>
<dbReference type="PANTHER" id="PTHR48182">
    <property type="entry name" value="PROTEIN SERAC1"/>
    <property type="match status" value="1"/>
</dbReference>
<evidence type="ECO:0000313" key="8">
    <source>
        <dbReference type="EMBL" id="CCA68763.1"/>
    </source>
</evidence>
<feature type="compositionally biased region" description="Polar residues" evidence="7">
    <location>
        <begin position="364"/>
        <end position="383"/>
    </location>
</feature>
<dbReference type="eggNOG" id="KOG2029">
    <property type="taxonomic scope" value="Eukaryota"/>
</dbReference>
<keyword evidence="5" id="KW-0496">Mitochondrion</keyword>
<feature type="region of interest" description="Disordered" evidence="7">
    <location>
        <begin position="325"/>
        <end position="389"/>
    </location>
</feature>
<comment type="subcellular location">
    <subcellularLocation>
        <location evidence="2">Endoplasmic reticulum</location>
    </subcellularLocation>
    <subcellularLocation>
        <location evidence="3">Membrane</location>
    </subcellularLocation>
    <subcellularLocation>
        <location evidence="1">Mitochondrion</location>
    </subcellularLocation>
</comment>